<organism evidence="6 7">
    <name type="scientific">Amycolatopsis umgeniensis</name>
    <dbReference type="NCBI Taxonomy" id="336628"/>
    <lineage>
        <taxon>Bacteria</taxon>
        <taxon>Bacillati</taxon>
        <taxon>Actinomycetota</taxon>
        <taxon>Actinomycetes</taxon>
        <taxon>Pseudonocardiales</taxon>
        <taxon>Pseudonocardiaceae</taxon>
        <taxon>Amycolatopsis</taxon>
    </lineage>
</organism>
<dbReference type="RefSeq" id="WP_184897019.1">
    <property type="nucleotide sequence ID" value="NZ_JACHMX010000001.1"/>
</dbReference>
<proteinExistence type="predicted"/>
<accession>A0A841B2S8</accession>
<keyword evidence="7" id="KW-1185">Reference proteome</keyword>
<evidence type="ECO:0000259" key="5">
    <source>
        <dbReference type="Pfam" id="PF00296"/>
    </source>
</evidence>
<evidence type="ECO:0000256" key="2">
    <source>
        <dbReference type="ARBA" id="ARBA00022643"/>
    </source>
</evidence>
<evidence type="ECO:0000256" key="3">
    <source>
        <dbReference type="ARBA" id="ARBA00023002"/>
    </source>
</evidence>
<sequence length="272" mass="28454">MTTRSFRFGVIAAVNPELGPFTELARRTESLGYHTLLVPDPVGGLDPLTVLPAGFAVTSELRLGTFVLANAFRDRYQLDWQARSLHTMSGGRFELGLGTGRPGAEIIAAGLKRPFGTGSQRLADLAATVDQMTSARDRPPLLISGAGPKVLDLAARKADIITLALPPLSDANVAQSLVDLVRGSAGDRFGDIELGLNLLAIGAEPTPWMRQALGVDAPDLAAAGAVTVLPGDPAEAADVLRARRETLGVSYVKINAAALDAFAPVVAELRGT</sequence>
<dbReference type="GO" id="GO:0004497">
    <property type="term" value="F:monooxygenase activity"/>
    <property type="evidence" value="ECO:0007669"/>
    <property type="project" value="UniProtKB-KW"/>
</dbReference>
<name>A0A841B2S8_9PSEU</name>
<dbReference type="InterPro" id="IPR051260">
    <property type="entry name" value="Diverse_substr_monoxygenases"/>
</dbReference>
<gene>
    <name evidence="6" type="ORF">HDA45_003724</name>
</gene>
<dbReference type="SUPFAM" id="SSF51679">
    <property type="entry name" value="Bacterial luciferase-like"/>
    <property type="match status" value="1"/>
</dbReference>
<dbReference type="InterPro" id="IPR011251">
    <property type="entry name" value="Luciferase-like_dom"/>
</dbReference>
<dbReference type="Gene3D" id="3.20.20.30">
    <property type="entry name" value="Luciferase-like domain"/>
    <property type="match status" value="1"/>
</dbReference>
<keyword evidence="2" id="KW-0288">FMN</keyword>
<keyword evidence="4" id="KW-0503">Monooxygenase</keyword>
<dbReference type="EMBL" id="JACHMX010000001">
    <property type="protein sequence ID" value="MBB5853637.1"/>
    <property type="molecule type" value="Genomic_DNA"/>
</dbReference>
<dbReference type="GO" id="GO:0016705">
    <property type="term" value="F:oxidoreductase activity, acting on paired donors, with incorporation or reduction of molecular oxygen"/>
    <property type="evidence" value="ECO:0007669"/>
    <property type="project" value="InterPro"/>
</dbReference>
<dbReference type="PANTHER" id="PTHR30011">
    <property type="entry name" value="ALKANESULFONATE MONOOXYGENASE-RELATED"/>
    <property type="match status" value="1"/>
</dbReference>
<evidence type="ECO:0000313" key="6">
    <source>
        <dbReference type="EMBL" id="MBB5853637.1"/>
    </source>
</evidence>
<reference evidence="6 7" key="1">
    <citation type="submission" date="2020-08" db="EMBL/GenBank/DDBJ databases">
        <title>Sequencing the genomes of 1000 actinobacteria strains.</title>
        <authorList>
            <person name="Klenk H.-P."/>
        </authorList>
    </citation>
    <scope>NUCLEOTIDE SEQUENCE [LARGE SCALE GENOMIC DNA]</scope>
    <source>
        <strain evidence="6 7">DSM 45272</strain>
    </source>
</reference>
<evidence type="ECO:0000313" key="7">
    <source>
        <dbReference type="Proteomes" id="UP000580861"/>
    </source>
</evidence>
<dbReference type="Pfam" id="PF00296">
    <property type="entry name" value="Bac_luciferase"/>
    <property type="match status" value="1"/>
</dbReference>
<dbReference type="Proteomes" id="UP000580861">
    <property type="component" value="Unassembled WGS sequence"/>
</dbReference>
<keyword evidence="3" id="KW-0560">Oxidoreductase</keyword>
<dbReference type="PANTHER" id="PTHR30011:SF16">
    <property type="entry name" value="C2H2 FINGER DOMAIN TRANSCRIPTION FACTOR (EUROFUNG)-RELATED"/>
    <property type="match status" value="1"/>
</dbReference>
<dbReference type="AlphaFoldDB" id="A0A841B2S8"/>
<keyword evidence="1" id="KW-0285">Flavoprotein</keyword>
<feature type="domain" description="Luciferase-like" evidence="5">
    <location>
        <begin position="17"/>
        <end position="201"/>
    </location>
</feature>
<evidence type="ECO:0000256" key="1">
    <source>
        <dbReference type="ARBA" id="ARBA00022630"/>
    </source>
</evidence>
<dbReference type="InterPro" id="IPR036661">
    <property type="entry name" value="Luciferase-like_sf"/>
</dbReference>
<protein>
    <submittedName>
        <fullName evidence="6">Putative F420-dependent oxidoreductase</fullName>
    </submittedName>
</protein>
<evidence type="ECO:0000256" key="4">
    <source>
        <dbReference type="ARBA" id="ARBA00023033"/>
    </source>
</evidence>
<comment type="caution">
    <text evidence="6">The sequence shown here is derived from an EMBL/GenBank/DDBJ whole genome shotgun (WGS) entry which is preliminary data.</text>
</comment>